<dbReference type="Proteomes" id="UP001631969">
    <property type="component" value="Unassembled WGS sequence"/>
</dbReference>
<name>A0ACC7NYN1_9BACL</name>
<organism evidence="1 2">
    <name type="scientific">Paenibacillus mesotrionivorans</name>
    <dbReference type="NCBI Taxonomy" id="3160968"/>
    <lineage>
        <taxon>Bacteria</taxon>
        <taxon>Bacillati</taxon>
        <taxon>Bacillota</taxon>
        <taxon>Bacilli</taxon>
        <taxon>Bacillales</taxon>
        <taxon>Paenibacillaceae</taxon>
        <taxon>Paenibacillus</taxon>
    </lineage>
</organism>
<evidence type="ECO:0000313" key="1">
    <source>
        <dbReference type="EMBL" id="MFM9328469.1"/>
    </source>
</evidence>
<reference evidence="1" key="1">
    <citation type="submission" date="2024-12" db="EMBL/GenBank/DDBJ databases">
        <authorList>
            <person name="Wu N."/>
        </authorList>
    </citation>
    <scope>NUCLEOTIDE SEQUENCE</scope>
    <source>
        <strain evidence="1">P15</strain>
    </source>
</reference>
<evidence type="ECO:0000313" key="2">
    <source>
        <dbReference type="Proteomes" id="UP001631969"/>
    </source>
</evidence>
<keyword evidence="2" id="KW-1185">Reference proteome</keyword>
<proteinExistence type="predicted"/>
<sequence>MSDVIRLGIVGFGRIVELIHLPIIKKMEGISVAGVYDITPERAALAARRGLPVFPSLSELLEENLDAVLVATPPVSHYEIARLALLAGAHVLMEKPVTVKTGEAVELKRLADSVGRVVSVFHNRRFDADFMFVLRALEEKLAGETLFIERRHHMFGSGASFGVKSYDPEWRNRQSSGGGAILDWGVHLADQLLMLPLGRVTTVRSFSQRLSWNKGDTEDYVHGELMFDSGITAFMEVNFASQAKLPLWIIGGDRATIQVNSDKEAVLLEKGHEPVVLPLESNSRSAAERIYATFVQAIRGKGVPEVTLEQAIQVMSLLEQIRQGGTDQTAVETPAGIRGS</sequence>
<dbReference type="EMBL" id="JBJURJ010000005">
    <property type="protein sequence ID" value="MFM9328469.1"/>
    <property type="molecule type" value="Genomic_DNA"/>
</dbReference>
<protein>
    <submittedName>
        <fullName evidence="1">Gfo/Idh/MocA family protein</fullName>
    </submittedName>
</protein>
<comment type="caution">
    <text evidence="1">The sequence shown here is derived from an EMBL/GenBank/DDBJ whole genome shotgun (WGS) entry which is preliminary data.</text>
</comment>
<gene>
    <name evidence="1" type="ORF">ACI1P1_09235</name>
</gene>
<accession>A0ACC7NYN1</accession>